<feature type="domain" description="DUF6285" evidence="1">
    <location>
        <begin position="25"/>
        <end position="115"/>
    </location>
</feature>
<dbReference type="eggNOG" id="ENOG5032UR4">
    <property type="taxonomic scope" value="Bacteria"/>
</dbReference>
<evidence type="ECO:0000259" key="1">
    <source>
        <dbReference type="Pfam" id="PF19802"/>
    </source>
</evidence>
<reference evidence="3" key="1">
    <citation type="journal article" date="2010" name="PLoS ONE">
        <title>The complete genome sequence of Cupriavidus metallidurans strain CH34, a master survivalist in harsh and anthropogenic environments.</title>
        <authorList>
            <person name="Janssen P.J."/>
            <person name="Van Houdt R."/>
            <person name="Moors H."/>
            <person name="Monsieurs P."/>
            <person name="Morin N."/>
            <person name="Michaux A."/>
            <person name="Benotmane M.A."/>
            <person name="Leys N."/>
            <person name="Vallaeys T."/>
            <person name="Lapidus A."/>
            <person name="Monchy S."/>
            <person name="Medigue C."/>
            <person name="Taghavi S."/>
            <person name="McCorkle S."/>
            <person name="Dunn J."/>
            <person name="van der Lelie D."/>
            <person name="Mergeay M."/>
        </authorList>
    </citation>
    <scope>NUCLEOTIDE SEQUENCE [LARGE SCALE GENOMIC DNA]</scope>
    <source>
        <strain evidence="3">ATCC 43123 / DSM 2839 / NBRC 102507 / CH34</strain>
    </source>
</reference>
<gene>
    <name evidence="2" type="ordered locus">Rmet_5526</name>
</gene>
<sequence>MSTFVPDANRLLQAAAEYLERELLPTLTGYHGFQTRVCINVLKIVARELEMRPEAQARERRRLEDILGKQGDVGALNRELATRLGAGDLPLDHVGVVEHLISTLQDALSINSPRWAKQVSD</sequence>
<dbReference type="AlphaFoldDB" id="Q1LBU1"/>
<dbReference type="KEGG" id="rme:Rmet_5526"/>
<organism evidence="2 3">
    <name type="scientific">Cupriavidus metallidurans (strain ATCC 43123 / DSM 2839 / NBRC 102507 / CH34)</name>
    <name type="common">Ralstonia metallidurans</name>
    <dbReference type="NCBI Taxonomy" id="266264"/>
    <lineage>
        <taxon>Bacteria</taxon>
        <taxon>Pseudomonadati</taxon>
        <taxon>Pseudomonadota</taxon>
        <taxon>Betaproteobacteria</taxon>
        <taxon>Burkholderiales</taxon>
        <taxon>Burkholderiaceae</taxon>
        <taxon>Cupriavidus</taxon>
    </lineage>
</organism>
<keyword evidence="3" id="KW-1185">Reference proteome</keyword>
<dbReference type="InterPro" id="IPR046252">
    <property type="entry name" value="DUF6285"/>
</dbReference>
<accession>Q1LBU1</accession>
<protein>
    <recommendedName>
        <fullName evidence="1">DUF6285 domain-containing protein</fullName>
    </recommendedName>
</protein>
<evidence type="ECO:0000313" key="2">
    <source>
        <dbReference type="EMBL" id="ABF12385.1"/>
    </source>
</evidence>
<dbReference type="EMBL" id="CP000353">
    <property type="protein sequence ID" value="ABF12385.1"/>
    <property type="molecule type" value="Genomic_DNA"/>
</dbReference>
<dbReference type="Proteomes" id="UP000002429">
    <property type="component" value="Plasmid megaplasmid"/>
</dbReference>
<name>Q1LBU1_CUPMC</name>
<dbReference type="HOGENOM" id="CLU_142892_1_0_4"/>
<proteinExistence type="predicted"/>
<keyword evidence="2" id="KW-0614">Plasmid</keyword>
<dbReference type="RefSeq" id="WP_011519929.1">
    <property type="nucleotide sequence ID" value="NC_007974.2"/>
</dbReference>
<geneLocation type="plasmid" evidence="2 3">
    <name>megaplasmid</name>
</geneLocation>
<evidence type="ECO:0000313" key="3">
    <source>
        <dbReference type="Proteomes" id="UP000002429"/>
    </source>
</evidence>
<dbReference type="Pfam" id="PF19802">
    <property type="entry name" value="DUF6285"/>
    <property type="match status" value="1"/>
</dbReference>